<reference evidence="2" key="2">
    <citation type="journal article" date="2014" name="ISME J.">
        <title>Microbial stratification in low pH oxic and suboxic macroscopic growths along an acid mine drainage.</title>
        <authorList>
            <person name="Mendez-Garcia C."/>
            <person name="Mesa V."/>
            <person name="Sprenger R.R."/>
            <person name="Richter M."/>
            <person name="Diez M.S."/>
            <person name="Solano J."/>
            <person name="Bargiela R."/>
            <person name="Golyshina O.V."/>
            <person name="Manteca A."/>
            <person name="Ramos J.L."/>
            <person name="Gallego J.R."/>
            <person name="Llorente I."/>
            <person name="Martins Dos Santos V.A."/>
            <person name="Jensen O.N."/>
            <person name="Pelaez A.I."/>
            <person name="Sanchez J."/>
            <person name="Ferrer M."/>
        </authorList>
    </citation>
    <scope>NUCLEOTIDE SEQUENCE</scope>
</reference>
<protein>
    <submittedName>
        <fullName evidence="2">Transposase IS4 family protein</fullName>
    </submittedName>
</protein>
<dbReference type="NCBIfam" id="NF033579">
    <property type="entry name" value="transpos_IS5_2"/>
    <property type="match status" value="1"/>
</dbReference>
<dbReference type="AlphaFoldDB" id="T1CHU6"/>
<evidence type="ECO:0000313" key="2">
    <source>
        <dbReference type="EMBL" id="EQD65979.1"/>
    </source>
</evidence>
<accession>T1CHU6</accession>
<proteinExistence type="predicted"/>
<name>T1CHU6_9ZZZZ</name>
<dbReference type="EMBL" id="AUZZ01001001">
    <property type="protein sequence ID" value="EQD65979.1"/>
    <property type="molecule type" value="Genomic_DNA"/>
</dbReference>
<dbReference type="PANTHER" id="PTHR34631">
    <property type="match status" value="1"/>
</dbReference>
<gene>
    <name evidence="2" type="ORF">B2A_01352</name>
</gene>
<organism evidence="2">
    <name type="scientific">mine drainage metagenome</name>
    <dbReference type="NCBI Taxonomy" id="410659"/>
    <lineage>
        <taxon>unclassified sequences</taxon>
        <taxon>metagenomes</taxon>
        <taxon>ecological metagenomes</taxon>
    </lineage>
</organism>
<evidence type="ECO:0000259" key="1">
    <source>
        <dbReference type="Pfam" id="PF01609"/>
    </source>
</evidence>
<dbReference type="PANTHER" id="PTHR34631:SF3">
    <property type="entry name" value="ISSOD12 TRANSPOSASE TNPA_ISSOD12"/>
    <property type="match status" value="1"/>
</dbReference>
<sequence>MARRPKKFGKRTYKDNRDWHRYNEELVVRWTFFLDFGFVENWDTELEKMNRGKRGGQYLFPESFMHWLAVWHQLVNYRGLEGIARKLTEIGLIPYFEDYSTAWNRIHDYRPEIKLPTFKELNVSTDGTGMRARNSGRYLEMKYGRKGRDKYVVVTITVDSKRKKLLGIDANVEGKGPSEPEIAVKHGKKLIGNGYTIEKFNGDGKYDTNDTFDFWRKHHTKCAIPPRSNAKIRRTRCNWRKHEIRKYRKWGYKKWRETRKYGDRLSVEGENSGVKRTFGENLVSKLESSMCAEAIQKFVFYDFLKDYGRNRI</sequence>
<dbReference type="InterPro" id="IPR002559">
    <property type="entry name" value="Transposase_11"/>
</dbReference>
<comment type="caution">
    <text evidence="2">The sequence shown here is derived from an EMBL/GenBank/DDBJ whole genome shotgun (WGS) entry which is preliminary data.</text>
</comment>
<dbReference type="GO" id="GO:0006313">
    <property type="term" value="P:DNA transposition"/>
    <property type="evidence" value="ECO:0007669"/>
    <property type="project" value="InterPro"/>
</dbReference>
<dbReference type="Pfam" id="PF01609">
    <property type="entry name" value="DDE_Tnp_1"/>
    <property type="match status" value="1"/>
</dbReference>
<dbReference type="GO" id="GO:0004803">
    <property type="term" value="F:transposase activity"/>
    <property type="evidence" value="ECO:0007669"/>
    <property type="project" value="InterPro"/>
</dbReference>
<reference evidence="2" key="1">
    <citation type="submission" date="2013-08" db="EMBL/GenBank/DDBJ databases">
        <authorList>
            <person name="Mendez C."/>
            <person name="Richter M."/>
            <person name="Ferrer M."/>
            <person name="Sanchez J."/>
        </authorList>
    </citation>
    <scope>NUCLEOTIDE SEQUENCE</scope>
</reference>
<dbReference type="InterPro" id="IPR053520">
    <property type="entry name" value="Transposase_Tn903"/>
</dbReference>
<feature type="domain" description="Transposase IS4-like" evidence="1">
    <location>
        <begin position="124"/>
        <end position="264"/>
    </location>
</feature>
<dbReference type="InterPro" id="IPR053172">
    <property type="entry name" value="Tn903_transposase"/>
</dbReference>
<dbReference type="GO" id="GO:0003677">
    <property type="term" value="F:DNA binding"/>
    <property type="evidence" value="ECO:0007669"/>
    <property type="project" value="InterPro"/>
</dbReference>